<evidence type="ECO:0000313" key="2">
    <source>
        <dbReference type="EMBL" id="SVA40590.1"/>
    </source>
</evidence>
<protein>
    <submittedName>
        <fullName evidence="2">Uncharacterized protein</fullName>
    </submittedName>
</protein>
<dbReference type="EMBL" id="UINC01009035">
    <property type="protein sequence ID" value="SVA40590.1"/>
    <property type="molecule type" value="Genomic_DNA"/>
</dbReference>
<name>A0A381VJV9_9ZZZZ</name>
<reference evidence="2" key="1">
    <citation type="submission" date="2018-05" db="EMBL/GenBank/DDBJ databases">
        <authorList>
            <person name="Lanie J.A."/>
            <person name="Ng W.-L."/>
            <person name="Kazmierczak K.M."/>
            <person name="Andrzejewski T.M."/>
            <person name="Davidsen T.M."/>
            <person name="Wayne K.J."/>
            <person name="Tettelin H."/>
            <person name="Glass J.I."/>
            <person name="Rusch D."/>
            <person name="Podicherti R."/>
            <person name="Tsui H.-C.T."/>
            <person name="Winkler M.E."/>
        </authorList>
    </citation>
    <scope>NUCLEOTIDE SEQUENCE</scope>
</reference>
<feature type="region of interest" description="Disordered" evidence="1">
    <location>
        <begin position="1"/>
        <end position="30"/>
    </location>
</feature>
<organism evidence="2">
    <name type="scientific">marine metagenome</name>
    <dbReference type="NCBI Taxonomy" id="408172"/>
    <lineage>
        <taxon>unclassified sequences</taxon>
        <taxon>metagenomes</taxon>
        <taxon>ecological metagenomes</taxon>
    </lineage>
</organism>
<proteinExistence type="predicted"/>
<sequence length="30" mass="3275">PNANRHPDTVHLSLRRDTGSGTTCKDEAPQ</sequence>
<gene>
    <name evidence="2" type="ORF">METZ01_LOCUS93444</name>
</gene>
<evidence type="ECO:0000256" key="1">
    <source>
        <dbReference type="SAM" id="MobiDB-lite"/>
    </source>
</evidence>
<feature type="non-terminal residue" evidence="2">
    <location>
        <position position="1"/>
    </location>
</feature>
<accession>A0A381VJV9</accession>
<dbReference type="AlphaFoldDB" id="A0A381VJV9"/>